<name>A0ABQ2B0C8_9MICO</name>
<dbReference type="InterPro" id="IPR003961">
    <property type="entry name" value="FN3_dom"/>
</dbReference>
<evidence type="ECO:0000256" key="1">
    <source>
        <dbReference type="ARBA" id="ARBA00023295"/>
    </source>
</evidence>
<dbReference type="InterPro" id="IPR036116">
    <property type="entry name" value="FN3_sf"/>
</dbReference>
<dbReference type="RefSeq" id="WP_188521886.1">
    <property type="nucleotide sequence ID" value="NZ_BMDG01000001.1"/>
</dbReference>
<feature type="region of interest" description="Disordered" evidence="3">
    <location>
        <begin position="324"/>
        <end position="356"/>
    </location>
</feature>
<reference evidence="7" key="1">
    <citation type="journal article" date="2019" name="Int. J. Syst. Evol. Microbiol.">
        <title>The Global Catalogue of Microorganisms (GCM) 10K type strain sequencing project: providing services to taxonomists for standard genome sequencing and annotation.</title>
        <authorList>
            <consortium name="The Broad Institute Genomics Platform"/>
            <consortium name="The Broad Institute Genome Sequencing Center for Infectious Disease"/>
            <person name="Wu L."/>
            <person name="Ma J."/>
        </authorList>
    </citation>
    <scope>NUCLEOTIDE SEQUENCE [LARGE SCALE GENOMIC DNA]</scope>
    <source>
        <strain evidence="7">CCM 8653</strain>
    </source>
</reference>
<dbReference type="NCBIfam" id="NF038133">
    <property type="entry name" value="choice_anch_L"/>
    <property type="match status" value="1"/>
</dbReference>
<dbReference type="InterPro" id="IPR049804">
    <property type="entry name" value="Choice_anch_L"/>
</dbReference>
<feature type="chain" id="PRO_5045751829" description="Fibronectin type-III domain-containing protein" evidence="4">
    <location>
        <begin position="28"/>
        <end position="815"/>
    </location>
</feature>
<dbReference type="Gene3D" id="2.60.40.10">
    <property type="entry name" value="Immunoglobulins"/>
    <property type="match status" value="1"/>
</dbReference>
<evidence type="ECO:0000256" key="4">
    <source>
        <dbReference type="SAM" id="SignalP"/>
    </source>
</evidence>
<dbReference type="InterPro" id="IPR013783">
    <property type="entry name" value="Ig-like_fold"/>
</dbReference>
<evidence type="ECO:0000259" key="5">
    <source>
        <dbReference type="PROSITE" id="PS50853"/>
    </source>
</evidence>
<evidence type="ECO:0000313" key="7">
    <source>
        <dbReference type="Proteomes" id="UP000632535"/>
    </source>
</evidence>
<evidence type="ECO:0000313" key="6">
    <source>
        <dbReference type="EMBL" id="GGI04842.1"/>
    </source>
</evidence>
<proteinExistence type="predicted"/>
<keyword evidence="2" id="KW-0624">Polysaccharide degradation</keyword>
<evidence type="ECO:0000256" key="3">
    <source>
        <dbReference type="SAM" id="MobiDB-lite"/>
    </source>
</evidence>
<keyword evidence="7" id="KW-1185">Reference proteome</keyword>
<feature type="domain" description="Fibronectin type-III" evidence="5">
    <location>
        <begin position="120"/>
        <end position="218"/>
    </location>
</feature>
<comment type="caution">
    <text evidence="6">The sequence shown here is derived from an EMBL/GenBank/DDBJ whole genome shotgun (WGS) entry which is preliminary data.</text>
</comment>
<dbReference type="SMART" id="SM00060">
    <property type="entry name" value="FN3"/>
    <property type="match status" value="1"/>
</dbReference>
<keyword evidence="1" id="KW-0378">Hydrolase</keyword>
<keyword evidence="4" id="KW-0732">Signal</keyword>
<dbReference type="EMBL" id="BMDG01000001">
    <property type="protein sequence ID" value="GGI04842.1"/>
    <property type="molecule type" value="Genomic_DNA"/>
</dbReference>
<sequence length="815" mass="83196">MRHLLRYGTAALTSAALVVGGAVGAHAAPKGTGTIEVTFSTPDGVPGQLNLTSKEQQFVASKSLEGSQSVVEWDAPSGRYSVDVDPVMAGNLRYVGVAEKLRNIQVKPGATTEVTVTYFRSQGVQKVHQVGAEPDRVTLAWDAPEHTSVQVRRTRGSEPATSPSEGVRVEADADGLVDTGLEPGTRYTYALWARPGDAAHGVAHRADPVALTVGTPDPERPEIASYTVRQMTMLATHDEVLSAQPTGDGVRVALAEGVDAPAPGTAVVLPVSDALAAGYVGVVDDVSLDGRTLGLAAGGVGDSLDYLDLSVADLGSAPLQQVEAEGAGEGPAPQPLATDARARGVSPAQEQPGTQAVGECNNLGAELGSIGFDPGFEMDGHIDVTVDKYNVLGVDIPSGLAMDTEVAVTVSGALSATAKAAYECNIVLPSLMKTFAAGPVPLALLIKPAVKIGVSGELKISNVGAAATLGFAAEGYVGLEGDNHFDTDLIAEVEPLTPKVEGAAATIQADVAGDLVFGPGAGTTDAGVIAGIGGTLTLVSAKAAISFPGGDPCVELGLGGKIAMILTARAWLGVFEVKAETELLSEDFQYAGSPWHFPSGCNEAPDPTGDLLGDGVTMVDDEVVGDAGQWGHVEGYAPGTKTWVLSTGSVEDAKGDPSHLASTDLDGPGHDALDGLTGVDTFDAAAYRVRLVPTGDTLRVRYVFASEEYPEFVGSRFNDAMGVFVDGQNCATVPGTASPVSVATVNADTNAQYFVDNAAGAPGYDTALDGLTVPLDCAVPVEPGVAIDVVIAVGDVGDRNVDSAAAVPDNGIWSD</sequence>
<dbReference type="PROSITE" id="PS50853">
    <property type="entry name" value="FN3"/>
    <property type="match status" value="1"/>
</dbReference>
<feature type="signal peptide" evidence="4">
    <location>
        <begin position="1"/>
        <end position="27"/>
    </location>
</feature>
<protein>
    <recommendedName>
        <fullName evidence="5">Fibronectin type-III domain-containing protein</fullName>
    </recommendedName>
</protein>
<evidence type="ECO:0000256" key="2">
    <source>
        <dbReference type="ARBA" id="ARBA00023326"/>
    </source>
</evidence>
<gene>
    <name evidence="6" type="ORF">GCM10007368_03180</name>
</gene>
<keyword evidence="2" id="KW-0119">Carbohydrate metabolism</keyword>
<accession>A0ABQ2B0C8</accession>
<dbReference type="SUPFAM" id="SSF49265">
    <property type="entry name" value="Fibronectin type III"/>
    <property type="match status" value="1"/>
</dbReference>
<organism evidence="6 7">
    <name type="scientific">Isoptericola cucumis</name>
    <dbReference type="NCBI Taxonomy" id="1776856"/>
    <lineage>
        <taxon>Bacteria</taxon>
        <taxon>Bacillati</taxon>
        <taxon>Actinomycetota</taxon>
        <taxon>Actinomycetes</taxon>
        <taxon>Micrococcales</taxon>
        <taxon>Promicromonosporaceae</taxon>
        <taxon>Isoptericola</taxon>
    </lineage>
</organism>
<dbReference type="Proteomes" id="UP000632535">
    <property type="component" value="Unassembled WGS sequence"/>
</dbReference>
<keyword evidence="1" id="KW-0326">Glycosidase</keyword>